<proteinExistence type="predicted"/>
<gene>
    <name evidence="1" type="primary">Acey_s0940.g3137</name>
    <name evidence="1" type="ORF">Y032_0940g3137</name>
</gene>
<sequence>MSEEPVWRYKWQDNVFGDTFNGCLAIQMARQNIEDRRTMEALSESTNTLSQNWLSGAAGMRCNSIER</sequence>
<protein>
    <submittedName>
        <fullName evidence="1">Uncharacterized protein</fullName>
    </submittedName>
</protein>
<reference evidence="2" key="1">
    <citation type="journal article" date="2015" name="Nat. Genet.">
        <title>The genome and transcriptome of the zoonotic hookworm Ancylostoma ceylanicum identify infection-specific gene families.</title>
        <authorList>
            <person name="Schwarz E.M."/>
            <person name="Hu Y."/>
            <person name="Antoshechkin I."/>
            <person name="Miller M.M."/>
            <person name="Sternberg P.W."/>
            <person name="Aroian R.V."/>
        </authorList>
    </citation>
    <scope>NUCLEOTIDE SEQUENCE</scope>
    <source>
        <strain evidence="2">HY135</strain>
    </source>
</reference>
<dbReference type="Proteomes" id="UP000024635">
    <property type="component" value="Unassembled WGS sequence"/>
</dbReference>
<dbReference type="AlphaFoldDB" id="A0A016W9Y1"/>
<evidence type="ECO:0000313" key="2">
    <source>
        <dbReference type="Proteomes" id="UP000024635"/>
    </source>
</evidence>
<dbReference type="EMBL" id="JARK01000540">
    <property type="protein sequence ID" value="EYC36042.1"/>
    <property type="molecule type" value="Genomic_DNA"/>
</dbReference>
<accession>A0A016W9Y1</accession>
<organism evidence="1 2">
    <name type="scientific">Ancylostoma ceylanicum</name>
    <dbReference type="NCBI Taxonomy" id="53326"/>
    <lineage>
        <taxon>Eukaryota</taxon>
        <taxon>Metazoa</taxon>
        <taxon>Ecdysozoa</taxon>
        <taxon>Nematoda</taxon>
        <taxon>Chromadorea</taxon>
        <taxon>Rhabditida</taxon>
        <taxon>Rhabditina</taxon>
        <taxon>Rhabditomorpha</taxon>
        <taxon>Strongyloidea</taxon>
        <taxon>Ancylostomatidae</taxon>
        <taxon>Ancylostomatinae</taxon>
        <taxon>Ancylostoma</taxon>
    </lineage>
</organism>
<evidence type="ECO:0000313" key="1">
    <source>
        <dbReference type="EMBL" id="EYC36042.1"/>
    </source>
</evidence>
<comment type="caution">
    <text evidence="1">The sequence shown here is derived from an EMBL/GenBank/DDBJ whole genome shotgun (WGS) entry which is preliminary data.</text>
</comment>
<name>A0A016W9Y1_9BILA</name>
<keyword evidence="2" id="KW-1185">Reference proteome</keyword>